<feature type="transmembrane region" description="Helical" evidence="2">
    <location>
        <begin position="277"/>
        <end position="297"/>
    </location>
</feature>
<organism evidence="3 4">
    <name type="scientific">Paraoerskovia sediminicola</name>
    <dbReference type="NCBI Taxonomy" id="1138587"/>
    <lineage>
        <taxon>Bacteria</taxon>
        <taxon>Bacillati</taxon>
        <taxon>Actinomycetota</taxon>
        <taxon>Actinomycetes</taxon>
        <taxon>Micrococcales</taxon>
        <taxon>Cellulomonadaceae</taxon>
        <taxon>Paraoerskovia</taxon>
    </lineage>
</organism>
<dbReference type="Gene3D" id="1.20.1260.100">
    <property type="entry name" value="TspO/MBR protein"/>
    <property type="match status" value="1"/>
</dbReference>
<feature type="transmembrane region" description="Helical" evidence="2">
    <location>
        <begin position="127"/>
        <end position="144"/>
    </location>
</feature>
<dbReference type="PANTHER" id="PTHR33802:SF1">
    <property type="entry name" value="XK-RELATED PROTEIN"/>
    <property type="match status" value="1"/>
</dbReference>
<reference evidence="4" key="1">
    <citation type="journal article" date="2019" name="Int. J. Syst. Evol. Microbiol.">
        <title>The Global Catalogue of Microorganisms (GCM) 10K type strain sequencing project: providing services to taxonomists for standard genome sequencing and annotation.</title>
        <authorList>
            <consortium name="The Broad Institute Genomics Platform"/>
            <consortium name="The Broad Institute Genome Sequencing Center for Infectious Disease"/>
            <person name="Wu L."/>
            <person name="Ma J."/>
        </authorList>
    </citation>
    <scope>NUCLEOTIDE SEQUENCE [LARGE SCALE GENOMIC DNA]</scope>
    <source>
        <strain evidence="4">NBRC 108565</strain>
    </source>
</reference>
<feature type="region of interest" description="Disordered" evidence="1">
    <location>
        <begin position="1"/>
        <end position="41"/>
    </location>
</feature>
<dbReference type="RefSeq" id="WP_286217217.1">
    <property type="nucleotide sequence ID" value="NZ_AP027729.1"/>
</dbReference>
<feature type="transmembrane region" description="Helical" evidence="2">
    <location>
        <begin position="222"/>
        <end position="240"/>
    </location>
</feature>
<dbReference type="EMBL" id="AP027729">
    <property type="protein sequence ID" value="BDZ42804.1"/>
    <property type="molecule type" value="Genomic_DNA"/>
</dbReference>
<feature type="transmembrane region" description="Helical" evidence="2">
    <location>
        <begin position="96"/>
        <end position="115"/>
    </location>
</feature>
<accession>A0ABN6XDE4</accession>
<feature type="transmembrane region" description="Helical" evidence="2">
    <location>
        <begin position="150"/>
        <end position="171"/>
    </location>
</feature>
<dbReference type="PANTHER" id="PTHR33802">
    <property type="entry name" value="SI:CH211-161H7.5-RELATED"/>
    <property type="match status" value="1"/>
</dbReference>
<keyword evidence="2" id="KW-1133">Transmembrane helix</keyword>
<feature type="transmembrane region" description="Helical" evidence="2">
    <location>
        <begin position="49"/>
        <end position="69"/>
    </location>
</feature>
<evidence type="ECO:0000256" key="2">
    <source>
        <dbReference type="SAM" id="Phobius"/>
    </source>
</evidence>
<protein>
    <submittedName>
        <fullName evidence="3">Tryptophan-rich sensory protein</fullName>
    </submittedName>
</protein>
<feature type="transmembrane region" description="Helical" evidence="2">
    <location>
        <begin position="183"/>
        <end position="202"/>
    </location>
</feature>
<evidence type="ECO:0000313" key="3">
    <source>
        <dbReference type="EMBL" id="BDZ42804.1"/>
    </source>
</evidence>
<name>A0ABN6XDE4_9CELL</name>
<keyword evidence="2" id="KW-0812">Transmembrane</keyword>
<dbReference type="Proteomes" id="UP001321475">
    <property type="component" value="Chromosome"/>
</dbReference>
<proteinExistence type="predicted"/>
<keyword evidence="4" id="KW-1185">Reference proteome</keyword>
<dbReference type="InterPro" id="IPR038330">
    <property type="entry name" value="TspO/MBR-related_sf"/>
</dbReference>
<gene>
    <name evidence="3" type="ORF">GCM10025865_21030</name>
</gene>
<evidence type="ECO:0000313" key="4">
    <source>
        <dbReference type="Proteomes" id="UP001321475"/>
    </source>
</evidence>
<keyword evidence="2" id="KW-0472">Membrane</keyword>
<sequence length="305" mass="30465">MSDQNAPHGGDDTSTTRIDLGSGPGDGSDGSDAPARSETPTTADRVRQVVVLVGSLVAIAGAAWGSGAFGGTPIEEAAGGALSATATPVAPDTPAFSIWSVIYVGLFAFAVYQVLPKQGANPRLRAVAWWVLASMLLNAAWIGVVQAGWLWASVAVIAALLAVLAVVLVRLVRTPASGLAESIVTDVTVGLYLGWVSVATLADVAATLAASDVGELGLGATWWSVIVVGAGAALAVAYAVFAAGRPVVAIAVGAAMAWGIGWIAAGRFNGPLIDETVAIAAAVAAAVAIVAPLVTTLSRPRAPRA</sequence>
<evidence type="ECO:0000256" key="1">
    <source>
        <dbReference type="SAM" id="MobiDB-lite"/>
    </source>
</evidence>
<feature type="transmembrane region" description="Helical" evidence="2">
    <location>
        <begin position="247"/>
        <end position="265"/>
    </location>
</feature>